<organism evidence="9 10">
    <name type="scientific">Fictibacillus terranigra</name>
    <dbReference type="NCBI Taxonomy" id="3058424"/>
    <lineage>
        <taxon>Bacteria</taxon>
        <taxon>Bacillati</taxon>
        <taxon>Bacillota</taxon>
        <taxon>Bacilli</taxon>
        <taxon>Bacillales</taxon>
        <taxon>Fictibacillaceae</taxon>
        <taxon>Fictibacillus</taxon>
    </lineage>
</organism>
<evidence type="ECO:0000313" key="10">
    <source>
        <dbReference type="Proteomes" id="UP001168694"/>
    </source>
</evidence>
<feature type="transmembrane region" description="Helical" evidence="8">
    <location>
        <begin position="352"/>
        <end position="370"/>
    </location>
</feature>
<keyword evidence="10" id="KW-1185">Reference proteome</keyword>
<dbReference type="Gene3D" id="1.20.1730.10">
    <property type="entry name" value="Sodium/glucose cotransporter"/>
    <property type="match status" value="1"/>
</dbReference>
<dbReference type="RefSeq" id="WP_290401454.1">
    <property type="nucleotide sequence ID" value="NZ_JAUHLN010000005.1"/>
</dbReference>
<comment type="subcellular location">
    <subcellularLocation>
        <location evidence="1">Membrane</location>
        <topology evidence="1">Multi-pass membrane protein</topology>
    </subcellularLocation>
</comment>
<dbReference type="InterPro" id="IPR050277">
    <property type="entry name" value="Sodium:Solute_Symporter"/>
</dbReference>
<feature type="transmembrane region" description="Helical" evidence="8">
    <location>
        <begin position="261"/>
        <end position="286"/>
    </location>
</feature>
<dbReference type="PROSITE" id="PS50283">
    <property type="entry name" value="NA_SOLUT_SYMP_3"/>
    <property type="match status" value="1"/>
</dbReference>
<evidence type="ECO:0000256" key="5">
    <source>
        <dbReference type="ARBA" id="ARBA00022989"/>
    </source>
</evidence>
<keyword evidence="4 8" id="KW-0812">Transmembrane</keyword>
<dbReference type="PANTHER" id="PTHR48086:SF7">
    <property type="entry name" value="SODIUM-SOLUTE SYMPORTER-RELATED"/>
    <property type="match status" value="1"/>
</dbReference>
<comment type="caution">
    <text evidence="9">The sequence shown here is derived from an EMBL/GenBank/DDBJ whole genome shotgun (WGS) entry which is preliminary data.</text>
</comment>
<evidence type="ECO:0000256" key="2">
    <source>
        <dbReference type="ARBA" id="ARBA00006434"/>
    </source>
</evidence>
<evidence type="ECO:0000256" key="8">
    <source>
        <dbReference type="SAM" id="Phobius"/>
    </source>
</evidence>
<dbReference type="PANTHER" id="PTHR48086">
    <property type="entry name" value="SODIUM/PROLINE SYMPORTER-RELATED"/>
    <property type="match status" value="1"/>
</dbReference>
<dbReference type="InterPro" id="IPR038377">
    <property type="entry name" value="Na/Glc_symporter_sf"/>
</dbReference>
<feature type="transmembrane region" description="Helical" evidence="8">
    <location>
        <begin position="409"/>
        <end position="427"/>
    </location>
</feature>
<feature type="transmembrane region" description="Helical" evidence="8">
    <location>
        <begin position="184"/>
        <end position="202"/>
    </location>
</feature>
<proteinExistence type="inferred from homology"/>
<keyword evidence="3" id="KW-0813">Transport</keyword>
<accession>A0ABT8EBR9</accession>
<dbReference type="EMBL" id="JAUHLN010000005">
    <property type="protein sequence ID" value="MDN4075340.1"/>
    <property type="molecule type" value="Genomic_DNA"/>
</dbReference>
<sequence>MANYIHITVVALYLVFMIIMGMYYAKKEVKTSEDFMVAGRRLPSLVLIGTLLATWVGSGTVVGGASFIYQYGPFAALIYFAGAPLGIIVLYFIADKARVRAKYTIPEMLEIRFGKKTRLISAVFILLAYVGITSYQFIGGGYVLNITTGMPVEVGTMITAFIVIFLATTGGLFSVAYTDFLSSFLIVFGFLIGVPLALYLAGGFEGLAQNIPEQKLTWNGGLTTAQILGFFLPTFLLILGDQNMYQRFSAAKDPQSAKKSTIGFFLGDVLIVILSITLATCSIVLFPNIAPDTAILELAAKGFPTVMGSLILASCVAFIITTGNSYLLSSAGNLVYDLIKSFKKDAVPEENLLGFNRIVVIILGILAYAMGQFFPSVLSIQMYSYTMYGAAITPTIIASFLWKRATTAGAISSIITGGLATLFWELVLGKPMGWNSILFSLPLSILALIVVSLFTINKPQPLDQNTISIK</sequence>
<feature type="transmembrane region" description="Helical" evidence="8">
    <location>
        <begin position="382"/>
        <end position="402"/>
    </location>
</feature>
<evidence type="ECO:0000256" key="1">
    <source>
        <dbReference type="ARBA" id="ARBA00004141"/>
    </source>
</evidence>
<keyword evidence="6 8" id="KW-0472">Membrane</keyword>
<feature type="transmembrane region" description="Helical" evidence="8">
    <location>
        <begin position="45"/>
        <end position="68"/>
    </location>
</feature>
<feature type="transmembrane region" description="Helical" evidence="8">
    <location>
        <begin position="119"/>
        <end position="138"/>
    </location>
</feature>
<dbReference type="CDD" id="cd10322">
    <property type="entry name" value="SLC5sbd"/>
    <property type="match status" value="1"/>
</dbReference>
<protein>
    <submittedName>
        <fullName evidence="9">Sodium:solute symporter family protein</fullName>
    </submittedName>
</protein>
<feature type="transmembrane region" description="Helical" evidence="8">
    <location>
        <begin position="158"/>
        <end position="177"/>
    </location>
</feature>
<comment type="similarity">
    <text evidence="2 7">Belongs to the sodium:solute symporter (SSF) (TC 2.A.21) family.</text>
</comment>
<feature type="transmembrane region" description="Helical" evidence="8">
    <location>
        <begin position="222"/>
        <end position="240"/>
    </location>
</feature>
<keyword evidence="5 8" id="KW-1133">Transmembrane helix</keyword>
<evidence type="ECO:0000256" key="4">
    <source>
        <dbReference type="ARBA" id="ARBA00022692"/>
    </source>
</evidence>
<evidence type="ECO:0000256" key="6">
    <source>
        <dbReference type="ARBA" id="ARBA00023136"/>
    </source>
</evidence>
<dbReference type="Pfam" id="PF00474">
    <property type="entry name" value="SSF"/>
    <property type="match status" value="1"/>
</dbReference>
<reference evidence="9" key="1">
    <citation type="submission" date="2023-06" db="EMBL/GenBank/DDBJ databases">
        <title>Draft Genome Sequences of Representative Paenibacillus Polymyxa, Bacillus cereus, Fictibacillus sp., and Brevibacillus agri Strains Isolated from Amazonian Dark Earth.</title>
        <authorList>
            <person name="Pellegrinetti T.A."/>
            <person name="Cunha I.C.M."/>
            <person name="Chaves M.G."/>
            <person name="Freitas A.S."/>
            <person name="Silva A.V.R."/>
            <person name="Tsai S.M."/>
            <person name="Mendes L.W."/>
        </authorList>
    </citation>
    <scope>NUCLEOTIDE SEQUENCE</scope>
    <source>
        <strain evidence="9">CENA-BCM004</strain>
    </source>
</reference>
<feature type="transmembrane region" description="Helical" evidence="8">
    <location>
        <begin position="433"/>
        <end position="456"/>
    </location>
</feature>
<gene>
    <name evidence="9" type="ORF">QYF49_20465</name>
</gene>
<evidence type="ECO:0000256" key="3">
    <source>
        <dbReference type="ARBA" id="ARBA00022448"/>
    </source>
</evidence>
<evidence type="ECO:0000256" key="7">
    <source>
        <dbReference type="RuleBase" id="RU362091"/>
    </source>
</evidence>
<name>A0ABT8EBR9_9BACL</name>
<dbReference type="Proteomes" id="UP001168694">
    <property type="component" value="Unassembled WGS sequence"/>
</dbReference>
<feature type="transmembrane region" description="Helical" evidence="8">
    <location>
        <begin position="306"/>
        <end position="331"/>
    </location>
</feature>
<feature type="transmembrane region" description="Helical" evidence="8">
    <location>
        <begin position="6"/>
        <end position="25"/>
    </location>
</feature>
<feature type="transmembrane region" description="Helical" evidence="8">
    <location>
        <begin position="74"/>
        <end position="94"/>
    </location>
</feature>
<dbReference type="InterPro" id="IPR001734">
    <property type="entry name" value="Na/solute_symporter"/>
</dbReference>
<evidence type="ECO:0000313" key="9">
    <source>
        <dbReference type="EMBL" id="MDN4075340.1"/>
    </source>
</evidence>